<sequence>MQQDLKSEVTYIDEVKNFDIVTEKMNDDFYTYPLGTNMMMWLDDDGLIGEIECIFPEQLDREVFLIKKQEILMQNGFPLINTEVPVEVSIAKVFKRKDYFTLYFSKLETYNKEIVATILTFYVNDNELVAVKAELS</sequence>
<organism evidence="1 2">
    <name type="scientific">Enterococcus wangshanyuanii</name>
    <dbReference type="NCBI Taxonomy" id="2005703"/>
    <lineage>
        <taxon>Bacteria</taxon>
        <taxon>Bacillati</taxon>
        <taxon>Bacillota</taxon>
        <taxon>Bacilli</taxon>
        <taxon>Lactobacillales</taxon>
        <taxon>Enterococcaceae</taxon>
        <taxon>Enterococcus</taxon>
    </lineage>
</organism>
<evidence type="ECO:0000313" key="1">
    <source>
        <dbReference type="EMBL" id="GGC92578.1"/>
    </source>
</evidence>
<name>A0ABQ1PAS6_9ENTE</name>
<comment type="caution">
    <text evidence="1">The sequence shown here is derived from an EMBL/GenBank/DDBJ whole genome shotgun (WGS) entry which is preliminary data.</text>
</comment>
<gene>
    <name evidence="1" type="ORF">GCM10011573_22720</name>
</gene>
<protein>
    <submittedName>
        <fullName evidence="1">Uncharacterized protein</fullName>
    </submittedName>
</protein>
<keyword evidence="2" id="KW-1185">Reference proteome</keyword>
<proteinExistence type="predicted"/>
<accession>A0ABQ1PAS6</accession>
<dbReference type="Proteomes" id="UP000630615">
    <property type="component" value="Unassembled WGS sequence"/>
</dbReference>
<reference evidence="2" key="1">
    <citation type="journal article" date="2019" name="Int. J. Syst. Evol. Microbiol.">
        <title>The Global Catalogue of Microorganisms (GCM) 10K type strain sequencing project: providing services to taxonomists for standard genome sequencing and annotation.</title>
        <authorList>
            <consortium name="The Broad Institute Genomics Platform"/>
            <consortium name="The Broad Institute Genome Sequencing Center for Infectious Disease"/>
            <person name="Wu L."/>
            <person name="Ma J."/>
        </authorList>
    </citation>
    <scope>NUCLEOTIDE SEQUENCE [LARGE SCALE GENOMIC DNA]</scope>
    <source>
        <strain evidence="2">CGMCC 1.15942</strain>
    </source>
</reference>
<dbReference type="EMBL" id="BMKI01000004">
    <property type="protein sequence ID" value="GGC92578.1"/>
    <property type="molecule type" value="Genomic_DNA"/>
</dbReference>
<evidence type="ECO:0000313" key="2">
    <source>
        <dbReference type="Proteomes" id="UP000630615"/>
    </source>
</evidence>